<name>A0AA90HUZ9_ACIBA</name>
<evidence type="ECO:0008006" key="2">
    <source>
        <dbReference type="Google" id="ProtNLM"/>
    </source>
</evidence>
<organism evidence="1">
    <name type="scientific">Acinetobacter baumannii</name>
    <dbReference type="NCBI Taxonomy" id="470"/>
    <lineage>
        <taxon>Bacteria</taxon>
        <taxon>Pseudomonadati</taxon>
        <taxon>Pseudomonadota</taxon>
        <taxon>Gammaproteobacteria</taxon>
        <taxon>Moraxellales</taxon>
        <taxon>Moraxellaceae</taxon>
        <taxon>Acinetobacter</taxon>
        <taxon>Acinetobacter calcoaceticus/baumannii complex</taxon>
    </lineage>
</organism>
<dbReference type="AlphaFoldDB" id="A0AA90HUZ9"/>
<evidence type="ECO:0000313" key="1">
    <source>
        <dbReference type="EMBL" id="MDK4881986.1"/>
    </source>
</evidence>
<dbReference type="EMBL" id="JARTMM010000031">
    <property type="protein sequence ID" value="MDK4881986.1"/>
    <property type="molecule type" value="Genomic_DNA"/>
</dbReference>
<accession>A0AA90HUZ9</accession>
<proteinExistence type="predicted"/>
<protein>
    <recommendedName>
        <fullName evidence="2">Lipoprotein</fullName>
    </recommendedName>
</protein>
<dbReference type="PROSITE" id="PS51257">
    <property type="entry name" value="PROKAR_LIPOPROTEIN"/>
    <property type="match status" value="1"/>
</dbReference>
<sequence>MKKLILIAGVIALVGCSKESTPQKTDNENMTQPAVAQPAVEKTPEQEGIDKLLAAKSLPEALNLIKPVMSDEVDAFPASAGVLAIWMNSKHTTLQDIKALDSTTKGKILKDSYNERGKRLCVTGKIVEIQVDRSGNFPAYHAGIVSNYSDVTRVLAIGSTGDLVEESNATFCGVVIGKVSYSNAGGGTTHAPYLVGMFDLPENR</sequence>
<reference evidence="1" key="1">
    <citation type="submission" date="2023-01" db="EMBL/GenBank/DDBJ databases">
        <title>Genomic dissection of endemic carbapenem resistance: metallo-beta-lactamase gene dissemination through clonal, plasmid and integron transfer pathways.</title>
        <authorList>
            <person name="Macesic N."/>
        </authorList>
    </citation>
    <scope>NUCLEOTIDE SEQUENCE</scope>
    <source>
        <strain evidence="1">CPO519</strain>
    </source>
</reference>
<comment type="caution">
    <text evidence="1">The sequence shown here is derived from an EMBL/GenBank/DDBJ whole genome shotgun (WGS) entry which is preliminary data.</text>
</comment>
<gene>
    <name evidence="1" type="ORF">P9867_09795</name>
</gene>